<sequence length="194" mass="20656">MEPKRVPVRPIHMRGTLLEGQTETQLRPAGTTVPAAPPPRSAQARSRPKASAPGGAGGLTEETQTGAAGRSPDLAAVTEVRTFAVAILSRTLEVLDGRRPRSQLAGAVAEQVLAQVSALLRHGALGTAGDCAKLHRVHVQFRSPQRAEVFGTIQCRGRVRALAGRLERSKPRDRAAGGPSRQASRWVLTEFTIL</sequence>
<evidence type="ECO:0000313" key="3">
    <source>
        <dbReference type="Proteomes" id="UP000053405"/>
    </source>
</evidence>
<evidence type="ECO:0000313" key="2">
    <source>
        <dbReference type="EMBL" id="GAC58436.1"/>
    </source>
</evidence>
<accession>L7LCH5</accession>
<dbReference type="InterPro" id="IPR045596">
    <property type="entry name" value="DUF6459"/>
</dbReference>
<dbReference type="eggNOG" id="ENOG50332RH">
    <property type="taxonomic scope" value="Bacteria"/>
</dbReference>
<dbReference type="Proteomes" id="UP000053405">
    <property type="component" value="Unassembled WGS sequence"/>
</dbReference>
<keyword evidence="3" id="KW-1185">Reference proteome</keyword>
<comment type="caution">
    <text evidence="2">The sequence shown here is derived from an EMBL/GenBank/DDBJ whole genome shotgun (WGS) entry which is preliminary data.</text>
</comment>
<reference evidence="2 3" key="1">
    <citation type="submission" date="2012-12" db="EMBL/GenBank/DDBJ databases">
        <title>Whole genome shotgun sequence of Gordonia hirsuta NBRC 16056.</title>
        <authorList>
            <person name="Isaki-Nakamura S."/>
            <person name="Hosoyama A."/>
            <person name="Tsuchikane K."/>
            <person name="Katsumata H."/>
            <person name="Baba S."/>
            <person name="Yamazaki S."/>
            <person name="Fujita N."/>
        </authorList>
    </citation>
    <scope>NUCLEOTIDE SEQUENCE [LARGE SCALE GENOMIC DNA]</scope>
    <source>
        <strain evidence="2 3">NBRC 16056</strain>
    </source>
</reference>
<gene>
    <name evidence="2" type="ORF">GOHSU_40_00200</name>
</gene>
<name>L7LCH5_9ACTN</name>
<proteinExistence type="predicted"/>
<dbReference type="AlphaFoldDB" id="L7LCH5"/>
<dbReference type="Pfam" id="PF20060">
    <property type="entry name" value="DUF6459"/>
    <property type="match status" value="1"/>
</dbReference>
<protein>
    <submittedName>
        <fullName evidence="2">Uncharacterized protein</fullName>
    </submittedName>
</protein>
<dbReference type="STRING" id="1121927.GOHSU_40_00200"/>
<organism evidence="2 3">
    <name type="scientific">Gordonia hirsuta DSM 44140 = NBRC 16056</name>
    <dbReference type="NCBI Taxonomy" id="1121927"/>
    <lineage>
        <taxon>Bacteria</taxon>
        <taxon>Bacillati</taxon>
        <taxon>Actinomycetota</taxon>
        <taxon>Actinomycetes</taxon>
        <taxon>Mycobacteriales</taxon>
        <taxon>Gordoniaceae</taxon>
        <taxon>Gordonia</taxon>
    </lineage>
</organism>
<dbReference type="EMBL" id="BANT01000040">
    <property type="protein sequence ID" value="GAC58436.1"/>
    <property type="molecule type" value="Genomic_DNA"/>
</dbReference>
<feature type="region of interest" description="Disordered" evidence="1">
    <location>
        <begin position="1"/>
        <end position="72"/>
    </location>
</feature>
<feature type="compositionally biased region" description="Low complexity" evidence="1">
    <location>
        <begin position="41"/>
        <end position="53"/>
    </location>
</feature>
<evidence type="ECO:0000256" key="1">
    <source>
        <dbReference type="SAM" id="MobiDB-lite"/>
    </source>
</evidence>